<dbReference type="OrthoDB" id="429813at2759"/>
<dbReference type="InterPro" id="IPR000873">
    <property type="entry name" value="AMP-dep_synth/lig_dom"/>
</dbReference>
<organism evidence="4 5">
    <name type="scientific">Aspergillus carbonarius (strain ITEM 5010)</name>
    <dbReference type="NCBI Taxonomy" id="602072"/>
    <lineage>
        <taxon>Eukaryota</taxon>
        <taxon>Fungi</taxon>
        <taxon>Dikarya</taxon>
        <taxon>Ascomycota</taxon>
        <taxon>Pezizomycotina</taxon>
        <taxon>Eurotiomycetes</taxon>
        <taxon>Eurotiomycetidae</taxon>
        <taxon>Eurotiales</taxon>
        <taxon>Aspergillaceae</taxon>
        <taxon>Aspergillus</taxon>
        <taxon>Aspergillus subgen. Circumdati</taxon>
    </lineage>
</organism>
<dbReference type="PANTHER" id="PTHR43439">
    <property type="entry name" value="PHENYLACETATE-COENZYME A LIGASE"/>
    <property type="match status" value="1"/>
</dbReference>
<dbReference type="Gene3D" id="3.40.50.12780">
    <property type="entry name" value="N-terminal domain of ligase-like"/>
    <property type="match status" value="1"/>
</dbReference>
<dbReference type="InterPro" id="IPR006162">
    <property type="entry name" value="Ppantetheine_attach_site"/>
</dbReference>
<dbReference type="Pfam" id="PF00501">
    <property type="entry name" value="AMP-binding"/>
    <property type="match status" value="1"/>
</dbReference>
<dbReference type="Gene3D" id="3.40.50.720">
    <property type="entry name" value="NAD(P)-binding Rossmann-like Domain"/>
    <property type="match status" value="1"/>
</dbReference>
<dbReference type="InterPro" id="IPR051414">
    <property type="entry name" value="Adenylate-forming_Reductase"/>
</dbReference>
<sequence>MNVFGTTVDSAANPLLGGECGKRLIPNVIDATARATPDLECLSVPRTNNIPRDGWKPVTWAQVAHAVDYVAHLLVTQAGHPAAGTFPTVAYIGLEDPRYPIFLVGAIKAGYQTLLISPRNSLEAQLNLFHKTQCNLLYYDPQYTSLVQPWVNGRPGMVSVPVAPWDDWVNAEGVAPFPYTKTFEEAEWDPYVVLHTSGSTGLPKPIVIRQGTLALNDLHRYIPPRDGNQTWLPAWSSFPNPRYLLIFPLFHTGGLMTCSMYAFYYNTPIAFRDPSVPITVDNVVDWLQNSNPGWTLMPPSTLEQMSRSPQAMNELKKLYAVGFAGGPIAPDPVNRLLSHGIRMINAIATTEYIFFPYYSQPDPALWPWFIIPTEMMGIEWRPCGDNTYEQVFIRQNKLHPGLQGCFYAFPDLTEFSTKDLYRPHPTLADHWTYVGRADDIIIFSNGEKLNPTTIEGAVRGHPGVLGAQVVGTNHFHAALLIEPVQHPQTEAEKQQFIDDVWPIVERVNTETVAYGRIPREYVFLSDPTRPFPRAGKGTIQRAMAVKLYADDIKRIFETSGDWSPTAVDLDLTTLTTFGTGMHTLVQSVAKIPILGMNDDIFSAGVDSLQVIQIARLLRVSLEKVGVKVAIEPRTIYTHPTLTQLAAFVYSLAASDTAVVTDVTATCGALVTKYTHNLPPPILNKPAPSNDEQVIIITGTTGAIGSYLLDAALASPRVRRIICFNRAADGRARQTEASASRGLSTDFAKAEFVQVDLANPLFGLEADVYTRLAGEVDRVIHNAWPVNFNLTIASFEPHLCGTRHLVEFSAQARKTVPITFVSSVSTVEHWPNPDTPIPETALSDWSLTATGYGQSKLASSMILDAATTESGVPRAIVRVGQVAGPRGLHGRWNPQEWLPSLVRSSVYLGMLPDSLGALGHLGWAPIEDIAAVVLETSGVTVDVSGDALNGYFHALNPTPTDWPGLVPTLREFYGERITRVVSLAEWVDALDESQSRPQDVERNPAVKLLDTYRAAAGNAGTGFSFATARTELCSPTMWRMETVSPELMRHWCDQWEF</sequence>
<dbReference type="InterPro" id="IPR036736">
    <property type="entry name" value="ACP-like_sf"/>
</dbReference>
<evidence type="ECO:0000256" key="2">
    <source>
        <dbReference type="ARBA" id="ARBA00022553"/>
    </source>
</evidence>
<evidence type="ECO:0000256" key="1">
    <source>
        <dbReference type="ARBA" id="ARBA00022450"/>
    </source>
</evidence>
<dbReference type="AlphaFoldDB" id="A0A1R3RSZ0"/>
<proteinExistence type="predicted"/>
<dbReference type="VEuPathDB" id="FungiDB:ASPCADRAFT_166581"/>
<dbReference type="InterPro" id="IPR045851">
    <property type="entry name" value="AMP-bd_C_sf"/>
</dbReference>
<dbReference type="EMBL" id="KV907497">
    <property type="protein sequence ID" value="OOF97588.1"/>
    <property type="molecule type" value="Genomic_DNA"/>
</dbReference>
<dbReference type="Gene3D" id="3.30.300.30">
    <property type="match status" value="1"/>
</dbReference>
<dbReference type="SUPFAM" id="SSF47336">
    <property type="entry name" value="ACP-like"/>
    <property type="match status" value="1"/>
</dbReference>
<dbReference type="InterPro" id="IPR009081">
    <property type="entry name" value="PP-bd_ACP"/>
</dbReference>
<dbReference type="PANTHER" id="PTHR43439:SF2">
    <property type="entry name" value="ENZYME, PUTATIVE (JCVI)-RELATED"/>
    <property type="match status" value="1"/>
</dbReference>
<dbReference type="Pfam" id="PF07993">
    <property type="entry name" value="NAD_binding_4"/>
    <property type="match status" value="1"/>
</dbReference>
<name>A0A1R3RSZ0_ASPC5</name>
<evidence type="ECO:0000313" key="5">
    <source>
        <dbReference type="Proteomes" id="UP000188318"/>
    </source>
</evidence>
<dbReference type="Proteomes" id="UP000188318">
    <property type="component" value="Unassembled WGS sequence"/>
</dbReference>
<dbReference type="OMA" id="WNPQEFI"/>
<dbReference type="PROSITE" id="PS00455">
    <property type="entry name" value="AMP_BINDING"/>
    <property type="match status" value="1"/>
</dbReference>
<gene>
    <name evidence="4" type="ORF">ASPCADRAFT_166581</name>
</gene>
<dbReference type="InterPro" id="IPR013120">
    <property type="entry name" value="FAR_NAD-bd"/>
</dbReference>
<dbReference type="Pfam" id="PF00550">
    <property type="entry name" value="PP-binding"/>
    <property type="match status" value="1"/>
</dbReference>
<dbReference type="InterPro" id="IPR020845">
    <property type="entry name" value="AMP-binding_CS"/>
</dbReference>
<dbReference type="SUPFAM" id="SSF51735">
    <property type="entry name" value="NAD(P)-binding Rossmann-fold domains"/>
    <property type="match status" value="1"/>
</dbReference>
<dbReference type="STRING" id="602072.A0A1R3RSZ0"/>
<keyword evidence="1" id="KW-0596">Phosphopantetheine</keyword>
<accession>A0A1R3RSZ0</accession>
<keyword evidence="2" id="KW-0597">Phosphoprotein</keyword>
<feature type="domain" description="Carrier" evidence="3">
    <location>
        <begin position="572"/>
        <end position="652"/>
    </location>
</feature>
<evidence type="ECO:0000313" key="4">
    <source>
        <dbReference type="EMBL" id="OOF97588.1"/>
    </source>
</evidence>
<dbReference type="InterPro" id="IPR042099">
    <property type="entry name" value="ANL_N_sf"/>
</dbReference>
<dbReference type="Gene3D" id="1.10.1200.10">
    <property type="entry name" value="ACP-like"/>
    <property type="match status" value="1"/>
</dbReference>
<dbReference type="Pfam" id="PF23562">
    <property type="entry name" value="AMP-binding_C_3"/>
    <property type="match status" value="1"/>
</dbReference>
<dbReference type="PROSITE" id="PS00012">
    <property type="entry name" value="PHOSPHOPANTETHEINE"/>
    <property type="match status" value="1"/>
</dbReference>
<protein>
    <recommendedName>
        <fullName evidence="3">Carrier domain-containing protein</fullName>
    </recommendedName>
</protein>
<evidence type="ECO:0000259" key="3">
    <source>
        <dbReference type="PROSITE" id="PS50075"/>
    </source>
</evidence>
<keyword evidence="5" id="KW-1185">Reference proteome</keyword>
<dbReference type="PROSITE" id="PS50075">
    <property type="entry name" value="CARRIER"/>
    <property type="match status" value="1"/>
</dbReference>
<dbReference type="SUPFAM" id="SSF56801">
    <property type="entry name" value="Acetyl-CoA synthetase-like"/>
    <property type="match status" value="1"/>
</dbReference>
<dbReference type="InterPro" id="IPR036291">
    <property type="entry name" value="NAD(P)-bd_dom_sf"/>
</dbReference>
<reference evidence="5" key="1">
    <citation type="journal article" date="2017" name="Genome Biol.">
        <title>Comparative genomics reveals high biological diversity and specific adaptations in the industrially and medically important fungal genus Aspergillus.</title>
        <authorList>
            <person name="de Vries R.P."/>
            <person name="Riley R."/>
            <person name="Wiebenga A."/>
            <person name="Aguilar-Osorio G."/>
            <person name="Amillis S."/>
            <person name="Uchima C.A."/>
            <person name="Anderluh G."/>
            <person name="Asadollahi M."/>
            <person name="Askin M."/>
            <person name="Barry K."/>
            <person name="Battaglia E."/>
            <person name="Bayram O."/>
            <person name="Benocci T."/>
            <person name="Braus-Stromeyer S.A."/>
            <person name="Caldana C."/>
            <person name="Canovas D."/>
            <person name="Cerqueira G.C."/>
            <person name="Chen F."/>
            <person name="Chen W."/>
            <person name="Choi C."/>
            <person name="Clum A."/>
            <person name="Dos Santos R.A."/>
            <person name="Damasio A.R."/>
            <person name="Diallinas G."/>
            <person name="Emri T."/>
            <person name="Fekete E."/>
            <person name="Flipphi M."/>
            <person name="Freyberg S."/>
            <person name="Gallo A."/>
            <person name="Gournas C."/>
            <person name="Habgood R."/>
            <person name="Hainaut M."/>
            <person name="Harispe M.L."/>
            <person name="Henrissat B."/>
            <person name="Hilden K.S."/>
            <person name="Hope R."/>
            <person name="Hossain A."/>
            <person name="Karabika E."/>
            <person name="Karaffa L."/>
            <person name="Karanyi Z."/>
            <person name="Krasevec N."/>
            <person name="Kuo A."/>
            <person name="Kusch H."/>
            <person name="LaButti K."/>
            <person name="Lagendijk E.L."/>
            <person name="Lapidus A."/>
            <person name="Levasseur A."/>
            <person name="Lindquist E."/>
            <person name="Lipzen A."/>
            <person name="Logrieco A.F."/>
            <person name="MacCabe A."/>
            <person name="Maekelae M.R."/>
            <person name="Malavazi I."/>
            <person name="Melin P."/>
            <person name="Meyer V."/>
            <person name="Mielnichuk N."/>
            <person name="Miskei M."/>
            <person name="Molnar A.P."/>
            <person name="Mule G."/>
            <person name="Ngan C.Y."/>
            <person name="Orejas M."/>
            <person name="Orosz E."/>
            <person name="Ouedraogo J.P."/>
            <person name="Overkamp K.M."/>
            <person name="Park H.-S."/>
            <person name="Perrone G."/>
            <person name="Piumi F."/>
            <person name="Punt P.J."/>
            <person name="Ram A.F."/>
            <person name="Ramon A."/>
            <person name="Rauscher S."/>
            <person name="Record E."/>
            <person name="Riano-Pachon D.M."/>
            <person name="Robert V."/>
            <person name="Roehrig J."/>
            <person name="Ruller R."/>
            <person name="Salamov A."/>
            <person name="Salih N.S."/>
            <person name="Samson R.A."/>
            <person name="Sandor E."/>
            <person name="Sanguinetti M."/>
            <person name="Schuetze T."/>
            <person name="Sepcic K."/>
            <person name="Shelest E."/>
            <person name="Sherlock G."/>
            <person name="Sophianopoulou V."/>
            <person name="Squina F.M."/>
            <person name="Sun H."/>
            <person name="Susca A."/>
            <person name="Todd R.B."/>
            <person name="Tsang A."/>
            <person name="Unkles S.E."/>
            <person name="van de Wiele N."/>
            <person name="van Rossen-Uffink D."/>
            <person name="Oliveira J.V."/>
            <person name="Vesth T.C."/>
            <person name="Visser J."/>
            <person name="Yu J.-H."/>
            <person name="Zhou M."/>
            <person name="Andersen M.R."/>
            <person name="Archer D.B."/>
            <person name="Baker S.E."/>
            <person name="Benoit I."/>
            <person name="Brakhage A.A."/>
            <person name="Braus G.H."/>
            <person name="Fischer R."/>
            <person name="Frisvad J.C."/>
            <person name="Goldman G.H."/>
            <person name="Houbraken J."/>
            <person name="Oakley B."/>
            <person name="Pocsi I."/>
            <person name="Scazzocchio C."/>
            <person name="Seiboth B."/>
            <person name="vanKuyk P.A."/>
            <person name="Wortman J."/>
            <person name="Dyer P.S."/>
            <person name="Grigoriev I.V."/>
        </authorList>
    </citation>
    <scope>NUCLEOTIDE SEQUENCE [LARGE SCALE GENOMIC DNA]</scope>
    <source>
        <strain evidence="5">ITEM 5010</strain>
    </source>
</reference>